<dbReference type="PROSITE" id="PS01188">
    <property type="entry name" value="ELO"/>
    <property type="match status" value="1"/>
</dbReference>
<protein>
    <recommendedName>
        <fullName evidence="10">Elongation of very long chain fatty acids protein</fullName>
        <ecNumber evidence="10">2.3.1.199</ecNumber>
    </recommendedName>
    <alternativeName>
        <fullName evidence="10">Very-long-chain 3-oxoacyl-CoA synthase</fullName>
    </alternativeName>
</protein>
<keyword evidence="7 10" id="KW-0443">Lipid metabolism</keyword>
<evidence type="ECO:0000256" key="4">
    <source>
        <dbReference type="ARBA" id="ARBA00022692"/>
    </source>
</evidence>
<feature type="transmembrane region" description="Helical" evidence="10">
    <location>
        <begin position="31"/>
        <end position="52"/>
    </location>
</feature>
<keyword evidence="6 10" id="KW-1133">Transmembrane helix</keyword>
<dbReference type="GO" id="GO:0042761">
    <property type="term" value="P:very long-chain fatty acid biosynthetic process"/>
    <property type="evidence" value="ECO:0007669"/>
    <property type="project" value="TreeGrafter"/>
</dbReference>
<evidence type="ECO:0000256" key="5">
    <source>
        <dbReference type="ARBA" id="ARBA00022832"/>
    </source>
</evidence>
<dbReference type="InterPro" id="IPR030457">
    <property type="entry name" value="ELO_CS"/>
</dbReference>
<evidence type="ECO:0000256" key="2">
    <source>
        <dbReference type="ARBA" id="ARBA00022516"/>
    </source>
</evidence>
<dbReference type="GO" id="GO:0030148">
    <property type="term" value="P:sphingolipid biosynthetic process"/>
    <property type="evidence" value="ECO:0007669"/>
    <property type="project" value="TreeGrafter"/>
</dbReference>
<comment type="subcellular location">
    <subcellularLocation>
        <location evidence="1">Membrane</location>
        <topology evidence="1">Multi-pass membrane protein</topology>
    </subcellularLocation>
</comment>
<dbReference type="AlphaFoldDB" id="A0AAD9JNQ0"/>
<gene>
    <name evidence="11" type="ORF">LSH36_209g05024</name>
</gene>
<dbReference type="GO" id="GO:0009922">
    <property type="term" value="F:fatty acid elongase activity"/>
    <property type="evidence" value="ECO:0007669"/>
    <property type="project" value="UniProtKB-EC"/>
</dbReference>
<keyword evidence="8 10" id="KW-0472">Membrane</keyword>
<keyword evidence="2 10" id="KW-0444">Lipid biosynthesis</keyword>
<evidence type="ECO:0000313" key="12">
    <source>
        <dbReference type="Proteomes" id="UP001208570"/>
    </source>
</evidence>
<proteinExistence type="inferred from homology"/>
<evidence type="ECO:0000256" key="3">
    <source>
        <dbReference type="ARBA" id="ARBA00022679"/>
    </source>
</evidence>
<evidence type="ECO:0000256" key="8">
    <source>
        <dbReference type="ARBA" id="ARBA00023136"/>
    </source>
</evidence>
<name>A0AAD9JNQ0_9ANNE</name>
<dbReference type="GO" id="GO:0034625">
    <property type="term" value="P:fatty acid elongation, monounsaturated fatty acid"/>
    <property type="evidence" value="ECO:0007669"/>
    <property type="project" value="TreeGrafter"/>
</dbReference>
<evidence type="ECO:0000256" key="9">
    <source>
        <dbReference type="ARBA" id="ARBA00023160"/>
    </source>
</evidence>
<dbReference type="PANTHER" id="PTHR11157:SF69">
    <property type="entry name" value="ELONGATION OF VERY LONG CHAIN FATTY ACIDS PROTEIN 7"/>
    <property type="match status" value="1"/>
</dbReference>
<keyword evidence="5 10" id="KW-0276">Fatty acid metabolism</keyword>
<sequence length="259" mass="30417">MGEISVFRLFDSIMEKADPRVEDYLMMSTPWPSLIICAVYIWLVVSALPRFMEHRKPFEIRNLMIVYNFAMVLLSGYIFMEFALSGWFAGYSYGCQPVDYSKTDQAMRVFFVLRKKYNQVTFLHVFHHSVMPCSWWFGVKFVPGGFGTFHALLNSLIHFIMYFYYGLAAFGPRFQKYLWWKRYMTTMQMIQFVLVCLHTSQLFFIECNYPMTFAYWIGSYAVIFLIMFADFYKKAYKKPAANGKADTNGAITNGVKKAN</sequence>
<keyword evidence="3 10" id="KW-0808">Transferase</keyword>
<accession>A0AAD9JNQ0</accession>
<dbReference type="PANTHER" id="PTHR11157">
    <property type="entry name" value="FATTY ACID ACYL TRANSFERASE-RELATED"/>
    <property type="match status" value="1"/>
</dbReference>
<evidence type="ECO:0000256" key="7">
    <source>
        <dbReference type="ARBA" id="ARBA00023098"/>
    </source>
</evidence>
<dbReference type="Proteomes" id="UP001208570">
    <property type="component" value="Unassembled WGS sequence"/>
</dbReference>
<dbReference type="GO" id="GO:0005789">
    <property type="term" value="C:endoplasmic reticulum membrane"/>
    <property type="evidence" value="ECO:0007669"/>
    <property type="project" value="TreeGrafter"/>
</dbReference>
<dbReference type="Pfam" id="PF01151">
    <property type="entry name" value="ELO"/>
    <property type="match status" value="1"/>
</dbReference>
<feature type="transmembrane region" description="Helical" evidence="10">
    <location>
        <begin position="183"/>
        <end position="201"/>
    </location>
</feature>
<dbReference type="InterPro" id="IPR002076">
    <property type="entry name" value="ELO_fam"/>
</dbReference>
<evidence type="ECO:0000256" key="1">
    <source>
        <dbReference type="ARBA" id="ARBA00004141"/>
    </source>
</evidence>
<feature type="transmembrane region" description="Helical" evidence="10">
    <location>
        <begin position="213"/>
        <end position="232"/>
    </location>
</feature>
<feature type="transmembrane region" description="Helical" evidence="10">
    <location>
        <begin position="64"/>
        <end position="84"/>
    </location>
</feature>
<keyword evidence="12" id="KW-1185">Reference proteome</keyword>
<feature type="transmembrane region" description="Helical" evidence="10">
    <location>
        <begin position="151"/>
        <end position="171"/>
    </location>
</feature>
<dbReference type="EMBL" id="JAODUP010000209">
    <property type="protein sequence ID" value="KAK2156604.1"/>
    <property type="molecule type" value="Genomic_DNA"/>
</dbReference>
<dbReference type="GO" id="GO:0034626">
    <property type="term" value="P:fatty acid elongation, polyunsaturated fatty acid"/>
    <property type="evidence" value="ECO:0007669"/>
    <property type="project" value="TreeGrafter"/>
</dbReference>
<evidence type="ECO:0000256" key="6">
    <source>
        <dbReference type="ARBA" id="ARBA00022989"/>
    </source>
</evidence>
<comment type="caution">
    <text evidence="11">The sequence shown here is derived from an EMBL/GenBank/DDBJ whole genome shotgun (WGS) entry which is preliminary data.</text>
</comment>
<organism evidence="11 12">
    <name type="scientific">Paralvinella palmiformis</name>
    <dbReference type="NCBI Taxonomy" id="53620"/>
    <lineage>
        <taxon>Eukaryota</taxon>
        <taxon>Metazoa</taxon>
        <taxon>Spiralia</taxon>
        <taxon>Lophotrochozoa</taxon>
        <taxon>Annelida</taxon>
        <taxon>Polychaeta</taxon>
        <taxon>Sedentaria</taxon>
        <taxon>Canalipalpata</taxon>
        <taxon>Terebellida</taxon>
        <taxon>Terebelliformia</taxon>
        <taxon>Alvinellidae</taxon>
        <taxon>Paralvinella</taxon>
    </lineage>
</organism>
<comment type="similarity">
    <text evidence="10">Belongs to the ELO family.</text>
</comment>
<keyword evidence="9 10" id="KW-0275">Fatty acid biosynthesis</keyword>
<keyword evidence="4 10" id="KW-0812">Transmembrane</keyword>
<evidence type="ECO:0000313" key="11">
    <source>
        <dbReference type="EMBL" id="KAK2156604.1"/>
    </source>
</evidence>
<dbReference type="GO" id="GO:0019367">
    <property type="term" value="P:fatty acid elongation, saturated fatty acid"/>
    <property type="evidence" value="ECO:0007669"/>
    <property type="project" value="TreeGrafter"/>
</dbReference>
<comment type="catalytic activity">
    <reaction evidence="10">
        <text>a very-long-chain acyl-CoA + malonyl-CoA + H(+) = a very-long-chain 3-oxoacyl-CoA + CO2 + CoA</text>
        <dbReference type="Rhea" id="RHEA:32727"/>
        <dbReference type="ChEBI" id="CHEBI:15378"/>
        <dbReference type="ChEBI" id="CHEBI:16526"/>
        <dbReference type="ChEBI" id="CHEBI:57287"/>
        <dbReference type="ChEBI" id="CHEBI:57384"/>
        <dbReference type="ChEBI" id="CHEBI:90725"/>
        <dbReference type="ChEBI" id="CHEBI:90736"/>
        <dbReference type="EC" id="2.3.1.199"/>
    </reaction>
</comment>
<evidence type="ECO:0000256" key="10">
    <source>
        <dbReference type="RuleBase" id="RU361115"/>
    </source>
</evidence>
<dbReference type="EC" id="2.3.1.199" evidence="10"/>
<reference evidence="11" key="1">
    <citation type="journal article" date="2023" name="Mol. Biol. Evol.">
        <title>Third-Generation Sequencing Reveals the Adaptive Role of the Epigenome in Three Deep-Sea Polychaetes.</title>
        <authorList>
            <person name="Perez M."/>
            <person name="Aroh O."/>
            <person name="Sun Y."/>
            <person name="Lan Y."/>
            <person name="Juniper S.K."/>
            <person name="Young C.R."/>
            <person name="Angers B."/>
            <person name="Qian P.Y."/>
        </authorList>
    </citation>
    <scope>NUCLEOTIDE SEQUENCE</scope>
    <source>
        <strain evidence="11">P08H-3</strain>
    </source>
</reference>